<dbReference type="InterPro" id="IPR002068">
    <property type="entry name" value="A-crystallin/Hsp20_dom"/>
</dbReference>
<name>A0A5M3T7F8_LIMPL</name>
<evidence type="ECO:0000256" key="1">
    <source>
        <dbReference type="PROSITE-ProRule" id="PRU00285"/>
    </source>
</evidence>
<keyword evidence="4" id="KW-1185">Reference proteome</keyword>
<gene>
    <name evidence="3" type="ORF">NIES46_34870</name>
</gene>
<evidence type="ECO:0000313" key="3">
    <source>
        <dbReference type="EMBL" id="GCE95424.1"/>
    </source>
</evidence>
<feature type="domain" description="SHSP" evidence="2">
    <location>
        <begin position="28"/>
        <end position="115"/>
    </location>
</feature>
<keyword evidence="3" id="KW-0346">Stress response</keyword>
<accession>A0A5M3T7F8</accession>
<evidence type="ECO:0000313" key="4">
    <source>
        <dbReference type="Proteomes" id="UP000326169"/>
    </source>
</evidence>
<organism evidence="3 4">
    <name type="scientific">Limnospira platensis NIES-46</name>
    <dbReference type="NCBI Taxonomy" id="1236695"/>
    <lineage>
        <taxon>Bacteria</taxon>
        <taxon>Bacillati</taxon>
        <taxon>Cyanobacteriota</taxon>
        <taxon>Cyanophyceae</taxon>
        <taxon>Oscillatoriophycideae</taxon>
        <taxon>Oscillatoriales</taxon>
        <taxon>Sirenicapillariaceae</taxon>
        <taxon>Limnospira</taxon>
    </lineage>
</organism>
<dbReference type="InterPro" id="IPR008978">
    <property type="entry name" value="HSP20-like_chaperone"/>
</dbReference>
<dbReference type="Proteomes" id="UP000326169">
    <property type="component" value="Unassembled WGS sequence"/>
</dbReference>
<dbReference type="EMBL" id="BIMW01000129">
    <property type="protein sequence ID" value="GCE95424.1"/>
    <property type="molecule type" value="Genomic_DNA"/>
</dbReference>
<proteinExistence type="inferred from homology"/>
<dbReference type="PROSITE" id="PS01031">
    <property type="entry name" value="SHSP"/>
    <property type="match status" value="1"/>
</dbReference>
<comment type="similarity">
    <text evidence="1">Belongs to the small heat shock protein (HSP20) family.</text>
</comment>
<protein>
    <submittedName>
        <fullName evidence="3">Small heat shock protein</fullName>
    </submittedName>
</protein>
<sequence length="115" mass="12700">MVIDFSHTFKKSAEISRNIEQVYGDELINGGSNFQPIIAIKDSPNHLIINMTIPDICQDDLDILITGEAAIISGTLHNSQVPFRQLIALPQAVSREPVQVDYTNGILNLTLTKIL</sequence>
<dbReference type="CDD" id="cd00298">
    <property type="entry name" value="ACD_sHsps_p23-like"/>
    <property type="match status" value="1"/>
</dbReference>
<dbReference type="SUPFAM" id="SSF49764">
    <property type="entry name" value="HSP20-like chaperones"/>
    <property type="match status" value="1"/>
</dbReference>
<dbReference type="GeneID" id="301684268"/>
<reference evidence="3 4" key="1">
    <citation type="journal article" date="2019" name="J Genomics">
        <title>The Draft Genome of a Hydrogen-producing Cyanobacterium, Arthrospira platensis NIES-46.</title>
        <authorList>
            <person name="Suzuki S."/>
            <person name="Yamaguchi H."/>
            <person name="Kawachi M."/>
        </authorList>
    </citation>
    <scope>NUCLEOTIDE SEQUENCE [LARGE SCALE GENOMIC DNA]</scope>
    <source>
        <strain evidence="3 4">NIES-46</strain>
    </source>
</reference>
<dbReference type="RefSeq" id="WP_006619000.1">
    <property type="nucleotide sequence ID" value="NZ_BIMW01000129.1"/>
</dbReference>
<evidence type="ECO:0000259" key="2">
    <source>
        <dbReference type="PROSITE" id="PS01031"/>
    </source>
</evidence>
<dbReference type="Gene3D" id="2.60.40.790">
    <property type="match status" value="1"/>
</dbReference>
<comment type="caution">
    <text evidence="3">The sequence shown here is derived from an EMBL/GenBank/DDBJ whole genome shotgun (WGS) entry which is preliminary data.</text>
</comment>